<feature type="compositionally biased region" description="Polar residues" evidence="1">
    <location>
        <begin position="236"/>
        <end position="248"/>
    </location>
</feature>
<name>R7SGZ0_CONPW</name>
<protein>
    <submittedName>
        <fullName evidence="2">Uncharacterized protein</fullName>
    </submittedName>
</protein>
<feature type="region of interest" description="Disordered" evidence="1">
    <location>
        <begin position="81"/>
        <end position="128"/>
    </location>
</feature>
<dbReference type="EMBL" id="JH711592">
    <property type="protein sequence ID" value="EIW74319.1"/>
    <property type="molecule type" value="Genomic_DNA"/>
</dbReference>
<dbReference type="Proteomes" id="UP000053558">
    <property type="component" value="Unassembled WGS sequence"/>
</dbReference>
<dbReference type="Pfam" id="PF09755">
    <property type="entry name" value="DUF2046"/>
    <property type="match status" value="1"/>
</dbReference>
<gene>
    <name evidence="2" type="ORF">CONPUDRAFT_170065</name>
</gene>
<evidence type="ECO:0000313" key="2">
    <source>
        <dbReference type="EMBL" id="EIW74319.1"/>
    </source>
</evidence>
<feature type="compositionally biased region" description="Low complexity" evidence="1">
    <location>
        <begin position="221"/>
        <end position="235"/>
    </location>
</feature>
<feature type="region of interest" description="Disordered" evidence="1">
    <location>
        <begin position="1"/>
        <end position="22"/>
    </location>
</feature>
<proteinExistence type="predicted"/>
<dbReference type="AlphaFoldDB" id="R7SGZ0"/>
<keyword evidence="3" id="KW-1185">Reference proteome</keyword>
<dbReference type="PANTHER" id="PTHR15276">
    <property type="entry name" value="H4 D10S170 PROTEIN-RELATED"/>
    <property type="match status" value="1"/>
</dbReference>
<dbReference type="RefSeq" id="XP_007775344.1">
    <property type="nucleotide sequence ID" value="XM_007777154.1"/>
</dbReference>
<feature type="compositionally biased region" description="Polar residues" evidence="1">
    <location>
        <begin position="395"/>
        <end position="405"/>
    </location>
</feature>
<dbReference type="KEGG" id="cput:CONPUDRAFT_170065"/>
<feature type="compositionally biased region" description="Gly residues" evidence="1">
    <location>
        <begin position="110"/>
        <end position="123"/>
    </location>
</feature>
<organism evidence="2 3">
    <name type="scientific">Coniophora puteana (strain RWD-64-598)</name>
    <name type="common">Brown rot fungus</name>
    <dbReference type="NCBI Taxonomy" id="741705"/>
    <lineage>
        <taxon>Eukaryota</taxon>
        <taxon>Fungi</taxon>
        <taxon>Dikarya</taxon>
        <taxon>Basidiomycota</taxon>
        <taxon>Agaricomycotina</taxon>
        <taxon>Agaricomycetes</taxon>
        <taxon>Agaricomycetidae</taxon>
        <taxon>Boletales</taxon>
        <taxon>Coniophorineae</taxon>
        <taxon>Coniophoraceae</taxon>
        <taxon>Coniophora</taxon>
    </lineage>
</organism>
<dbReference type="GeneID" id="19206381"/>
<feature type="compositionally biased region" description="Low complexity" evidence="1">
    <location>
        <begin position="288"/>
        <end position="309"/>
    </location>
</feature>
<evidence type="ECO:0000256" key="1">
    <source>
        <dbReference type="SAM" id="MobiDB-lite"/>
    </source>
</evidence>
<feature type="region of interest" description="Disordered" evidence="1">
    <location>
        <begin position="207"/>
        <end position="309"/>
    </location>
</feature>
<dbReference type="PANTHER" id="PTHR15276:SF0">
    <property type="entry name" value="COILED-COIL DOMAIN-CONTAINING PROTEIN 6"/>
    <property type="match status" value="1"/>
</dbReference>
<sequence>MSESPPIRRLSTTSSSPGNLKREENLINAYEAEEERIINVLSRKLEQLREDKIHLENVLEAENESHVNRLTRELSALRIAQQQQQQQAQQSQQSQAQTNGTGTSSSSNGIGSGYNSGGNGLNGNGAASPDARVGMQMFMSGQSPLSPSAEVMLDAMRRENEHLRGRLVETERDYVRILRLNEIYREELIDHRRRLGLSVDNLIGLSSSLDPLSQPTHRRSFSSNVSSPSASVSYSNLTSQLHSHPSQIPGTRPPPFAPAPTHGVPIPRPPSQIHRPGADQPYLSPEASTPLSHSHSPSSSSVESPFPFSPVTTTHPASFVSNGTHLTTPPSSVSVNSNAPIVGPYPGMSMAAPAQGLSYPSVPPPSLSSSFGSPVISYVPHREASHSPVEPLSRRGSNAQQQQQMGRRRSVDRGGRIAETGTLVPRSRAGSHSLAATAEDAGENRNGRL</sequence>
<accession>R7SGZ0</accession>
<feature type="region of interest" description="Disordered" evidence="1">
    <location>
        <begin position="382"/>
        <end position="449"/>
    </location>
</feature>
<feature type="compositionally biased region" description="Low complexity" evidence="1">
    <location>
        <begin position="81"/>
        <end position="109"/>
    </location>
</feature>
<dbReference type="OrthoDB" id="78858at2759"/>
<dbReference type="OMA" id="NMEMNEM"/>
<dbReference type="InterPro" id="IPR019152">
    <property type="entry name" value="DUF2046"/>
</dbReference>
<reference evidence="3" key="1">
    <citation type="journal article" date="2012" name="Science">
        <title>The Paleozoic origin of enzymatic lignin decomposition reconstructed from 31 fungal genomes.</title>
        <authorList>
            <person name="Floudas D."/>
            <person name="Binder M."/>
            <person name="Riley R."/>
            <person name="Barry K."/>
            <person name="Blanchette R.A."/>
            <person name="Henrissat B."/>
            <person name="Martinez A.T."/>
            <person name="Otillar R."/>
            <person name="Spatafora J.W."/>
            <person name="Yadav J.S."/>
            <person name="Aerts A."/>
            <person name="Benoit I."/>
            <person name="Boyd A."/>
            <person name="Carlson A."/>
            <person name="Copeland A."/>
            <person name="Coutinho P.M."/>
            <person name="de Vries R.P."/>
            <person name="Ferreira P."/>
            <person name="Findley K."/>
            <person name="Foster B."/>
            <person name="Gaskell J."/>
            <person name="Glotzer D."/>
            <person name="Gorecki P."/>
            <person name="Heitman J."/>
            <person name="Hesse C."/>
            <person name="Hori C."/>
            <person name="Igarashi K."/>
            <person name="Jurgens J.A."/>
            <person name="Kallen N."/>
            <person name="Kersten P."/>
            <person name="Kohler A."/>
            <person name="Kuees U."/>
            <person name="Kumar T.K.A."/>
            <person name="Kuo A."/>
            <person name="LaButti K."/>
            <person name="Larrondo L.F."/>
            <person name="Lindquist E."/>
            <person name="Ling A."/>
            <person name="Lombard V."/>
            <person name="Lucas S."/>
            <person name="Lundell T."/>
            <person name="Martin R."/>
            <person name="McLaughlin D.J."/>
            <person name="Morgenstern I."/>
            <person name="Morin E."/>
            <person name="Murat C."/>
            <person name="Nagy L.G."/>
            <person name="Nolan M."/>
            <person name="Ohm R.A."/>
            <person name="Patyshakuliyeva A."/>
            <person name="Rokas A."/>
            <person name="Ruiz-Duenas F.J."/>
            <person name="Sabat G."/>
            <person name="Salamov A."/>
            <person name="Samejima M."/>
            <person name="Schmutz J."/>
            <person name="Slot J.C."/>
            <person name="St John F."/>
            <person name="Stenlid J."/>
            <person name="Sun H."/>
            <person name="Sun S."/>
            <person name="Syed K."/>
            <person name="Tsang A."/>
            <person name="Wiebenga A."/>
            <person name="Young D."/>
            <person name="Pisabarro A."/>
            <person name="Eastwood D.C."/>
            <person name="Martin F."/>
            <person name="Cullen D."/>
            <person name="Grigoriev I.V."/>
            <person name="Hibbett D.S."/>
        </authorList>
    </citation>
    <scope>NUCLEOTIDE SEQUENCE [LARGE SCALE GENOMIC DNA]</scope>
    <source>
        <strain evidence="3">RWD-64-598 SS2</strain>
    </source>
</reference>
<evidence type="ECO:0000313" key="3">
    <source>
        <dbReference type="Proteomes" id="UP000053558"/>
    </source>
</evidence>
<dbReference type="eggNOG" id="KOG2129">
    <property type="taxonomic scope" value="Eukaryota"/>
</dbReference>